<sequence length="64" mass="7314">MDYVFLLCGFPISWCSKKQEIVALSTREAEYISTCHALQLISLLEEYRVGFEGTSPSIMLLLHM</sequence>
<keyword evidence="2" id="KW-1185">Reference proteome</keyword>
<gene>
    <name evidence="1" type="ORF">Lalb_Chr18g0051111</name>
</gene>
<comment type="caution">
    <text evidence="1">The sequence shown here is derived from an EMBL/GenBank/DDBJ whole genome shotgun (WGS) entry which is preliminary data.</text>
</comment>
<dbReference type="EMBL" id="WOCE01000018">
    <property type="protein sequence ID" value="KAE9594184.1"/>
    <property type="molecule type" value="Genomic_DNA"/>
</dbReference>
<accession>A0A6A4P1Y9</accession>
<dbReference type="Proteomes" id="UP000447434">
    <property type="component" value="Chromosome 18"/>
</dbReference>
<evidence type="ECO:0000313" key="1">
    <source>
        <dbReference type="EMBL" id="KAE9594184.1"/>
    </source>
</evidence>
<dbReference type="CDD" id="cd09272">
    <property type="entry name" value="RNase_HI_RT_Ty1"/>
    <property type="match status" value="1"/>
</dbReference>
<evidence type="ECO:0000313" key="2">
    <source>
        <dbReference type="Proteomes" id="UP000447434"/>
    </source>
</evidence>
<protein>
    <submittedName>
        <fullName evidence="1">Uncharacterized protein</fullName>
    </submittedName>
</protein>
<name>A0A6A4P1Y9_LUPAL</name>
<proteinExistence type="predicted"/>
<organism evidence="1 2">
    <name type="scientific">Lupinus albus</name>
    <name type="common">White lupine</name>
    <name type="synonym">Lupinus termis</name>
    <dbReference type="NCBI Taxonomy" id="3870"/>
    <lineage>
        <taxon>Eukaryota</taxon>
        <taxon>Viridiplantae</taxon>
        <taxon>Streptophyta</taxon>
        <taxon>Embryophyta</taxon>
        <taxon>Tracheophyta</taxon>
        <taxon>Spermatophyta</taxon>
        <taxon>Magnoliopsida</taxon>
        <taxon>eudicotyledons</taxon>
        <taxon>Gunneridae</taxon>
        <taxon>Pentapetalae</taxon>
        <taxon>rosids</taxon>
        <taxon>fabids</taxon>
        <taxon>Fabales</taxon>
        <taxon>Fabaceae</taxon>
        <taxon>Papilionoideae</taxon>
        <taxon>50 kb inversion clade</taxon>
        <taxon>genistoids sensu lato</taxon>
        <taxon>core genistoids</taxon>
        <taxon>Genisteae</taxon>
        <taxon>Lupinus</taxon>
    </lineage>
</organism>
<reference evidence="2" key="1">
    <citation type="journal article" date="2020" name="Nat. Commun.">
        <title>Genome sequence of the cluster root forming white lupin.</title>
        <authorList>
            <person name="Hufnagel B."/>
            <person name="Marques A."/>
            <person name="Soriano A."/>
            <person name="Marques L."/>
            <person name="Divol F."/>
            <person name="Doumas P."/>
            <person name="Sallet E."/>
            <person name="Mancinotti D."/>
            <person name="Carrere S."/>
            <person name="Marande W."/>
            <person name="Arribat S."/>
            <person name="Keller J."/>
            <person name="Huneau C."/>
            <person name="Blein T."/>
            <person name="Aime D."/>
            <person name="Laguerre M."/>
            <person name="Taylor J."/>
            <person name="Schubert V."/>
            <person name="Nelson M."/>
            <person name="Geu-Flores F."/>
            <person name="Crespi M."/>
            <person name="Gallardo-Guerrero K."/>
            <person name="Delaux P.-M."/>
            <person name="Salse J."/>
            <person name="Berges H."/>
            <person name="Guyot R."/>
            <person name="Gouzy J."/>
            <person name="Peret B."/>
        </authorList>
    </citation>
    <scope>NUCLEOTIDE SEQUENCE [LARGE SCALE GENOMIC DNA]</scope>
    <source>
        <strain evidence="2">cv. Amiga</strain>
    </source>
</reference>
<dbReference type="AlphaFoldDB" id="A0A6A4P1Y9"/>
<dbReference type="OrthoDB" id="1915846at2759"/>